<feature type="chain" id="PRO_5003116349" evidence="1">
    <location>
        <begin position="28"/>
        <end position="112"/>
    </location>
</feature>
<dbReference type="HOGENOM" id="CLU_2142472_0_0_5"/>
<feature type="signal peptide" evidence="1">
    <location>
        <begin position="1"/>
        <end position="27"/>
    </location>
</feature>
<dbReference type="Proteomes" id="UP000002033">
    <property type="component" value="Chromosome"/>
</dbReference>
<reference evidence="3" key="1">
    <citation type="journal article" date="2011" name="J. Bacteriol.">
        <title>Genome sequences of eight morphologically diverse alphaproteobacteria.</title>
        <authorList>
            <consortium name="US DOE Joint Genome Institute"/>
            <person name="Brown P.J."/>
            <person name="Kysela D.T."/>
            <person name="Buechlein A."/>
            <person name="Hemmerich C."/>
            <person name="Brun Y.V."/>
        </authorList>
    </citation>
    <scope>NUCLEOTIDE SEQUENCE [LARGE SCALE GENOMIC DNA]</scope>
    <source>
        <strain evidence="3">ATCC 51888 / DSM 1869 / NCIB 11706 / TK 0415</strain>
    </source>
</reference>
<organism evidence="2 3">
    <name type="scientific">Hyphomicrobium denitrificans (strain ATCC 51888 / DSM 1869 / NCIMB 11706 / TK 0415)</name>
    <dbReference type="NCBI Taxonomy" id="582899"/>
    <lineage>
        <taxon>Bacteria</taxon>
        <taxon>Pseudomonadati</taxon>
        <taxon>Pseudomonadota</taxon>
        <taxon>Alphaproteobacteria</taxon>
        <taxon>Hyphomicrobiales</taxon>
        <taxon>Hyphomicrobiaceae</taxon>
        <taxon>Hyphomicrobium</taxon>
    </lineage>
</organism>
<protein>
    <submittedName>
        <fullName evidence="2">Uncharacterized protein</fullName>
    </submittedName>
</protein>
<keyword evidence="3" id="KW-1185">Reference proteome</keyword>
<gene>
    <name evidence="2" type="ordered locus">Hden_3179</name>
</gene>
<sequence precursor="true">MRKAWLASAVMAAALAGLGGTTTSASAGVAGLLSAAQNAAPQESGIEKVTHRRRYYYDPGYYAYYASPYDYAYYPPPVVYYPVPAPRYVPGPAYYPYSGYYVRPWRRRYYGW</sequence>
<dbReference type="KEGG" id="hdn:Hden_3179"/>
<name>D8JW95_HYPDA</name>
<dbReference type="STRING" id="582899.Hden_3179"/>
<accession>D8JW95</accession>
<evidence type="ECO:0000256" key="1">
    <source>
        <dbReference type="SAM" id="SignalP"/>
    </source>
</evidence>
<keyword evidence="1" id="KW-0732">Signal</keyword>
<evidence type="ECO:0000313" key="3">
    <source>
        <dbReference type="Proteomes" id="UP000002033"/>
    </source>
</evidence>
<proteinExistence type="predicted"/>
<evidence type="ECO:0000313" key="2">
    <source>
        <dbReference type="EMBL" id="ADJ24974.1"/>
    </source>
</evidence>
<dbReference type="AlphaFoldDB" id="D8JW95"/>
<dbReference type="RefSeq" id="WP_013217133.1">
    <property type="nucleotide sequence ID" value="NC_014313.1"/>
</dbReference>
<dbReference type="EMBL" id="CP002083">
    <property type="protein sequence ID" value="ADJ24974.1"/>
    <property type="molecule type" value="Genomic_DNA"/>
</dbReference>